<dbReference type="RefSeq" id="WP_085231293.1">
    <property type="nucleotide sequence ID" value="NZ_AP022613.1"/>
</dbReference>
<dbReference type="Gene3D" id="3.40.50.1820">
    <property type="entry name" value="alpha/beta hydrolase"/>
    <property type="match status" value="1"/>
</dbReference>
<dbReference type="AlphaFoldDB" id="A0A1X1TP86"/>
<sequence length="325" mass="35212">MIDLVPSETGNVTAEFSGPGKPLVITFGFYADPATTPAAFEFQDRLKKLELITGRKLNKLFLRDPSMRWYLAGIEGISHDVASTAEALRDAVDRAGATSVTMIGQSMGAYAAILYGTLVGADKVISFGPLSCFDRRTWSLMNETRWLPPLDAYEASGVDASAYTDLPRFLAAHDGPLPDIDLIYGAWAGPGTNIAEVTAIDSAHALRFVDTPAVRLLPVRHAQHAVVEHFRANGVITEVLAQRMFGDSLLPTLQKLTTGDEWVAWLIENLRRGSTVEQLLPVMGQQMPPDQAEARVQRAKLFFDLSAFEELPPAVTVGGEAAASA</sequence>
<evidence type="ECO:0000313" key="2">
    <source>
        <dbReference type="Proteomes" id="UP000467385"/>
    </source>
</evidence>
<dbReference type="InterPro" id="IPR029058">
    <property type="entry name" value="AB_hydrolase_fold"/>
</dbReference>
<dbReference type="EMBL" id="AP022613">
    <property type="protein sequence ID" value="BBZ40436.1"/>
    <property type="molecule type" value="Genomic_DNA"/>
</dbReference>
<organism evidence="1 2">
    <name type="scientific">Mycobacterium conspicuum</name>
    <dbReference type="NCBI Taxonomy" id="44010"/>
    <lineage>
        <taxon>Bacteria</taxon>
        <taxon>Bacillati</taxon>
        <taxon>Actinomycetota</taxon>
        <taxon>Actinomycetes</taxon>
        <taxon>Mycobacteriales</taxon>
        <taxon>Mycobacteriaceae</taxon>
        <taxon>Mycobacterium</taxon>
    </lineage>
</organism>
<dbReference type="OrthoDB" id="5189559at2"/>
<accession>A0A1X1TP86</accession>
<evidence type="ECO:0000313" key="1">
    <source>
        <dbReference type="EMBL" id="BBZ40436.1"/>
    </source>
</evidence>
<dbReference type="SUPFAM" id="SSF53474">
    <property type="entry name" value="alpha/beta-Hydrolases"/>
    <property type="match status" value="1"/>
</dbReference>
<dbReference type="STRING" id="44010.AWC00_03575"/>
<reference evidence="1 2" key="1">
    <citation type="journal article" date="2019" name="Emerg. Microbes Infect.">
        <title>Comprehensive subspecies identification of 175 nontuberculous mycobacteria species based on 7547 genomic profiles.</title>
        <authorList>
            <person name="Matsumoto Y."/>
            <person name="Kinjo T."/>
            <person name="Motooka D."/>
            <person name="Nabeya D."/>
            <person name="Jung N."/>
            <person name="Uechi K."/>
            <person name="Horii T."/>
            <person name="Iida T."/>
            <person name="Fujita J."/>
            <person name="Nakamura S."/>
        </authorList>
    </citation>
    <scope>NUCLEOTIDE SEQUENCE [LARGE SCALE GENOMIC DNA]</scope>
    <source>
        <strain evidence="1 2">JCM 14738</strain>
    </source>
</reference>
<keyword evidence="2" id="KW-1185">Reference proteome</keyword>
<proteinExistence type="predicted"/>
<protein>
    <submittedName>
        <fullName evidence="1">Uncharacterized protein</fullName>
    </submittedName>
</protein>
<name>A0A1X1TP86_9MYCO</name>
<gene>
    <name evidence="1" type="ORF">MCNS_34990</name>
</gene>
<dbReference type="Proteomes" id="UP000467385">
    <property type="component" value="Chromosome"/>
</dbReference>